<feature type="non-terminal residue" evidence="2">
    <location>
        <position position="1"/>
    </location>
</feature>
<keyword evidence="3" id="KW-1185">Reference proteome</keyword>
<reference evidence="2" key="1">
    <citation type="submission" date="2018-05" db="EMBL/GenBank/DDBJ databases">
        <title>Draft genome of Mucuna pruriens seed.</title>
        <authorList>
            <person name="Nnadi N.E."/>
            <person name="Vos R."/>
            <person name="Hasami M.H."/>
            <person name="Devisetty U.K."/>
            <person name="Aguiy J.C."/>
        </authorList>
    </citation>
    <scope>NUCLEOTIDE SEQUENCE [LARGE SCALE GENOMIC DNA]</scope>
    <source>
        <strain evidence="2">JCA_2017</strain>
    </source>
</reference>
<evidence type="ECO:0000313" key="2">
    <source>
        <dbReference type="EMBL" id="RDY00059.1"/>
    </source>
</evidence>
<name>A0A371HB78_MUCPR</name>
<dbReference type="Proteomes" id="UP000257109">
    <property type="component" value="Unassembled WGS sequence"/>
</dbReference>
<dbReference type="EMBL" id="QJKJ01003078">
    <property type="protein sequence ID" value="RDY00059.1"/>
    <property type="molecule type" value="Genomic_DNA"/>
</dbReference>
<feature type="compositionally biased region" description="Polar residues" evidence="1">
    <location>
        <begin position="8"/>
        <end position="20"/>
    </location>
</feature>
<organism evidence="2 3">
    <name type="scientific">Mucuna pruriens</name>
    <name type="common">Velvet bean</name>
    <name type="synonym">Dolichos pruriens</name>
    <dbReference type="NCBI Taxonomy" id="157652"/>
    <lineage>
        <taxon>Eukaryota</taxon>
        <taxon>Viridiplantae</taxon>
        <taxon>Streptophyta</taxon>
        <taxon>Embryophyta</taxon>
        <taxon>Tracheophyta</taxon>
        <taxon>Spermatophyta</taxon>
        <taxon>Magnoliopsida</taxon>
        <taxon>eudicotyledons</taxon>
        <taxon>Gunneridae</taxon>
        <taxon>Pentapetalae</taxon>
        <taxon>rosids</taxon>
        <taxon>fabids</taxon>
        <taxon>Fabales</taxon>
        <taxon>Fabaceae</taxon>
        <taxon>Papilionoideae</taxon>
        <taxon>50 kb inversion clade</taxon>
        <taxon>NPAAA clade</taxon>
        <taxon>indigoferoid/millettioid clade</taxon>
        <taxon>Phaseoleae</taxon>
        <taxon>Mucuna</taxon>
    </lineage>
</organism>
<dbReference type="AlphaFoldDB" id="A0A371HB78"/>
<protein>
    <recommendedName>
        <fullName evidence="4">Reverse transcriptase domain-containing protein</fullName>
    </recommendedName>
</protein>
<sequence>MSAHLLPNPNQVGELNPKPTNISSSLPLPIELKPLPNHLKYAYLDIEQQLPVIIANNLHQEDEDTLLHVLRQHKKAIGWKLSDLPSINPFI</sequence>
<evidence type="ECO:0000256" key="1">
    <source>
        <dbReference type="SAM" id="MobiDB-lite"/>
    </source>
</evidence>
<proteinExistence type="predicted"/>
<evidence type="ECO:0008006" key="4">
    <source>
        <dbReference type="Google" id="ProtNLM"/>
    </source>
</evidence>
<feature type="region of interest" description="Disordered" evidence="1">
    <location>
        <begin position="1"/>
        <end position="20"/>
    </location>
</feature>
<comment type="caution">
    <text evidence="2">The sequence shown here is derived from an EMBL/GenBank/DDBJ whole genome shotgun (WGS) entry which is preliminary data.</text>
</comment>
<evidence type="ECO:0000313" key="3">
    <source>
        <dbReference type="Proteomes" id="UP000257109"/>
    </source>
</evidence>
<dbReference type="OrthoDB" id="1752182at2759"/>
<accession>A0A371HB78</accession>
<gene>
    <name evidence="2" type="ORF">CR513_16796</name>
</gene>